<dbReference type="Proteomes" id="UP000691718">
    <property type="component" value="Unassembled WGS sequence"/>
</dbReference>
<organism evidence="3 4">
    <name type="scientific">Parnassius apollo</name>
    <name type="common">Apollo butterfly</name>
    <name type="synonym">Papilio apollo</name>
    <dbReference type="NCBI Taxonomy" id="110799"/>
    <lineage>
        <taxon>Eukaryota</taxon>
        <taxon>Metazoa</taxon>
        <taxon>Ecdysozoa</taxon>
        <taxon>Arthropoda</taxon>
        <taxon>Hexapoda</taxon>
        <taxon>Insecta</taxon>
        <taxon>Pterygota</taxon>
        <taxon>Neoptera</taxon>
        <taxon>Endopterygota</taxon>
        <taxon>Lepidoptera</taxon>
        <taxon>Glossata</taxon>
        <taxon>Ditrysia</taxon>
        <taxon>Papilionoidea</taxon>
        <taxon>Papilionidae</taxon>
        <taxon>Parnassiinae</taxon>
        <taxon>Parnassini</taxon>
        <taxon>Parnassius</taxon>
        <taxon>Parnassius</taxon>
    </lineage>
</organism>
<evidence type="ECO:0000256" key="1">
    <source>
        <dbReference type="SAM" id="MobiDB-lite"/>
    </source>
</evidence>
<evidence type="ECO:0000313" key="4">
    <source>
        <dbReference type="Proteomes" id="UP000691718"/>
    </source>
</evidence>
<sequence>MAKQLSEQEISDLANCDSSDESGDDFSSTDEDEFSGAPDTFNSELQPSSEENVPLVGEHESNELIDIPWEISDFQFLGPEPGKSEGQEGGQTTKIVTDLLDDYLNKGYKVYTDNYYNSVELTRKMSANETYLCGTLQSTRKGNPKVVTSAKLKKGEMIWRRKGEVAVCKWKDKRDVLTISNMHNPEMITIRNRRNQLKLKPNIVVDYNNGMGGVDHSDQMISYYESMKKTKYWYKKFAIHIFQMFIHNAARIHNGQSGLNRSERIPLLNFTENVIIHLLGQKYIDYSERPGQSKEVNQSGQVLLQHYLEYIPPTEKKNKPTKPCVVCTKNKTRNETRRTYKIYEYIRSRHHGEIPHYELSRSWHAKG</sequence>
<feature type="compositionally biased region" description="Polar residues" evidence="1">
    <location>
        <begin position="40"/>
        <end position="51"/>
    </location>
</feature>
<protein>
    <submittedName>
        <fullName evidence="3">(apollo) hypothetical protein</fullName>
    </submittedName>
</protein>
<feature type="region of interest" description="Disordered" evidence="1">
    <location>
        <begin position="1"/>
        <end position="57"/>
    </location>
</feature>
<dbReference type="EMBL" id="CAJQZP010000596">
    <property type="protein sequence ID" value="CAG4971116.1"/>
    <property type="molecule type" value="Genomic_DNA"/>
</dbReference>
<comment type="caution">
    <text evidence="3">The sequence shown here is derived from an EMBL/GenBank/DDBJ whole genome shotgun (WGS) entry which is preliminary data.</text>
</comment>
<dbReference type="AlphaFoldDB" id="A0A8S3WNI1"/>
<dbReference type="InterPro" id="IPR029526">
    <property type="entry name" value="PGBD"/>
</dbReference>
<proteinExistence type="predicted"/>
<dbReference type="OrthoDB" id="118105at2759"/>
<dbReference type="PANTHER" id="PTHR46599:SF3">
    <property type="entry name" value="PIGGYBAC TRANSPOSABLE ELEMENT-DERIVED PROTEIN 4"/>
    <property type="match status" value="1"/>
</dbReference>
<feature type="domain" description="PiggyBac transposable element-derived protein" evidence="2">
    <location>
        <begin position="80"/>
        <end position="249"/>
    </location>
</feature>
<evidence type="ECO:0000313" key="3">
    <source>
        <dbReference type="EMBL" id="CAG4971116.1"/>
    </source>
</evidence>
<evidence type="ECO:0000259" key="2">
    <source>
        <dbReference type="Pfam" id="PF13843"/>
    </source>
</evidence>
<feature type="compositionally biased region" description="Acidic residues" evidence="1">
    <location>
        <begin position="18"/>
        <end position="34"/>
    </location>
</feature>
<gene>
    <name evidence="3" type="ORF">PAPOLLO_LOCUS8379</name>
</gene>
<dbReference type="Pfam" id="PF13843">
    <property type="entry name" value="DDE_Tnp_1_7"/>
    <property type="match status" value="1"/>
</dbReference>
<accession>A0A8S3WNI1</accession>
<keyword evidence="4" id="KW-1185">Reference proteome</keyword>
<reference evidence="3" key="1">
    <citation type="submission" date="2021-04" db="EMBL/GenBank/DDBJ databases">
        <authorList>
            <person name="Tunstrom K."/>
        </authorList>
    </citation>
    <scope>NUCLEOTIDE SEQUENCE</scope>
</reference>
<dbReference type="PANTHER" id="PTHR46599">
    <property type="entry name" value="PIGGYBAC TRANSPOSABLE ELEMENT-DERIVED PROTEIN 4"/>
    <property type="match status" value="1"/>
</dbReference>
<name>A0A8S3WNI1_PARAO</name>